<dbReference type="EMBL" id="AAHYLK010000047">
    <property type="protein sequence ID" value="ECB7109466.1"/>
    <property type="molecule type" value="Genomic_DNA"/>
</dbReference>
<dbReference type="PIRSF" id="PIRSF012337">
    <property type="entry name" value="gp45"/>
    <property type="match status" value="1"/>
</dbReference>
<dbReference type="NCBIfam" id="TIGR01644">
    <property type="entry name" value="phage_P2_V"/>
    <property type="match status" value="1"/>
</dbReference>
<dbReference type="InterPro" id="IPR014462">
    <property type="entry name" value="Phage_Mu_Gp45"/>
</dbReference>
<dbReference type="InterPro" id="IPR013046">
    <property type="entry name" value="GpV/Gp45"/>
</dbReference>
<comment type="caution">
    <text evidence="3">The sequence shown here is derived from an EMBL/GenBank/DDBJ whole genome shotgun (WGS) entry which is preliminary data.</text>
</comment>
<feature type="region of interest" description="Disordered" evidence="1">
    <location>
        <begin position="177"/>
        <end position="198"/>
    </location>
</feature>
<evidence type="ECO:0000313" key="4">
    <source>
        <dbReference type="EMBL" id="ECB7109466.1"/>
    </source>
</evidence>
<proteinExistence type="predicted"/>
<evidence type="ECO:0000256" key="1">
    <source>
        <dbReference type="SAM" id="MobiDB-lite"/>
    </source>
</evidence>
<dbReference type="InterPro" id="IPR053861">
    <property type="entry name" value="Phage_Mu_Gp45_N"/>
</dbReference>
<feature type="domain" description="Bacteriophage Mu Gp45 N-terminal" evidence="2">
    <location>
        <begin position="22"/>
        <end position="87"/>
    </location>
</feature>
<reference evidence="3" key="1">
    <citation type="submission" date="2019-01" db="EMBL/GenBank/DDBJ databases">
        <authorList>
            <person name="Ashton P.M."/>
            <person name="Dallman T."/>
            <person name="Nair S."/>
            <person name="De Pinna E."/>
            <person name="Peters T."/>
            <person name="Grant K."/>
        </authorList>
    </citation>
    <scope>NUCLEOTIDE SEQUENCE</scope>
    <source>
        <strain evidence="4">271153</strain>
        <strain evidence="3">500372</strain>
    </source>
</reference>
<evidence type="ECO:0000259" key="2">
    <source>
        <dbReference type="Pfam" id="PF06890"/>
    </source>
</evidence>
<dbReference type="Pfam" id="PF06890">
    <property type="entry name" value="Phage_Mu_Gp45"/>
    <property type="match status" value="1"/>
</dbReference>
<name>A0A5X8Y092_SALNE</name>
<protein>
    <submittedName>
        <fullName evidence="3">Phage baseplate assembly protein V</fullName>
    </submittedName>
</protein>
<organism evidence="3">
    <name type="scientific">Salmonella newport</name>
    <dbReference type="NCBI Taxonomy" id="108619"/>
    <lineage>
        <taxon>Bacteria</taxon>
        <taxon>Pseudomonadati</taxon>
        <taxon>Pseudomonadota</taxon>
        <taxon>Gammaproteobacteria</taxon>
        <taxon>Enterobacterales</taxon>
        <taxon>Enterobacteriaceae</taxon>
        <taxon>Salmonella</taxon>
    </lineage>
</organism>
<evidence type="ECO:0000313" key="3">
    <source>
        <dbReference type="EMBL" id="ECB1915080.1"/>
    </source>
</evidence>
<dbReference type="AlphaFoldDB" id="A0A5X8Y092"/>
<accession>A0A5X8Y092</accession>
<dbReference type="Proteomes" id="UP000839827">
    <property type="component" value="Unassembled WGS sequence"/>
</dbReference>
<dbReference type="EMBL" id="AAHWTY010000088">
    <property type="protein sequence ID" value="ECB1915080.1"/>
    <property type="molecule type" value="Genomic_DNA"/>
</dbReference>
<gene>
    <name evidence="4" type="ORF">E1A34_26090</name>
    <name evidence="3" type="ORF">EVG73_22250</name>
</gene>
<sequence>MDDIRSLLRQLMRRVTMLAGIGKVTAINDGGSVQKIQYRAPTEVRGDTPRLAEFGFSSGLPAGSDVVMLFPGGDRSNAVIIASGHQSTRYRNLSPGEVVVYDQWGHHIRLTESGIEVEAAGGDVTVNNASTIEAAASEYVKLNTPLLKTTGDIVDNCDTNNTTLKQLREAYNRHDHTVTGVKSGGDSVVSQPPGEKVQ</sequence>